<evidence type="ECO:0000259" key="3">
    <source>
        <dbReference type="Pfam" id="PF00107"/>
    </source>
</evidence>
<evidence type="ECO:0000256" key="1">
    <source>
        <dbReference type="ARBA" id="ARBA00022857"/>
    </source>
</evidence>
<dbReference type="PANTHER" id="PTHR48106:SF18">
    <property type="entry name" value="QUINONE OXIDOREDUCTASE PIG3"/>
    <property type="match status" value="1"/>
</dbReference>
<dbReference type="Proteomes" id="UP001610335">
    <property type="component" value="Unassembled WGS sequence"/>
</dbReference>
<sequence>MRKGEWAESTPISGIECVGTVSLCPGGEFTPEIRVASLMGGLGRMINGSYAEYTVARVDNVVELGVRAEELDWGQLAVIPETYATAWTCLVRNLEVRTGQQVLRGVRVTATTRSAGRVEGLKRLGVENVEIETPTLSQHEHLVRKFDAVLVLDLIGNSTILDSLRLVHRGGRVCLSGFLGGLDPVPEFNPLLQMASGVHFSFFGSFWFGTPGFPLSDVPLQEIVAVVADGKEVRGEAVNCFCA</sequence>
<dbReference type="InterPro" id="IPR036291">
    <property type="entry name" value="NAD(P)-bd_dom_sf"/>
</dbReference>
<organism evidence="4 5">
    <name type="scientific">Aspergillus cavernicola</name>
    <dbReference type="NCBI Taxonomy" id="176166"/>
    <lineage>
        <taxon>Eukaryota</taxon>
        <taxon>Fungi</taxon>
        <taxon>Dikarya</taxon>
        <taxon>Ascomycota</taxon>
        <taxon>Pezizomycotina</taxon>
        <taxon>Eurotiomycetes</taxon>
        <taxon>Eurotiomycetidae</taxon>
        <taxon>Eurotiales</taxon>
        <taxon>Aspergillaceae</taxon>
        <taxon>Aspergillus</taxon>
        <taxon>Aspergillus subgen. Nidulantes</taxon>
    </lineage>
</organism>
<evidence type="ECO:0000256" key="2">
    <source>
        <dbReference type="ARBA" id="ARBA00023002"/>
    </source>
</evidence>
<comment type="caution">
    <text evidence="4">The sequence shown here is derived from an EMBL/GenBank/DDBJ whole genome shotgun (WGS) entry which is preliminary data.</text>
</comment>
<protein>
    <recommendedName>
        <fullName evidence="3">Alcohol dehydrogenase-like C-terminal domain-containing protein</fullName>
    </recommendedName>
</protein>
<keyword evidence="5" id="KW-1185">Reference proteome</keyword>
<dbReference type="InterPro" id="IPR013149">
    <property type="entry name" value="ADH-like_C"/>
</dbReference>
<dbReference type="EMBL" id="JBFXLS010000027">
    <property type="protein sequence ID" value="KAL2826957.1"/>
    <property type="molecule type" value="Genomic_DNA"/>
</dbReference>
<dbReference type="SUPFAM" id="SSF51735">
    <property type="entry name" value="NAD(P)-binding Rossmann-fold domains"/>
    <property type="match status" value="1"/>
</dbReference>
<dbReference type="Gene3D" id="3.90.180.10">
    <property type="entry name" value="Medium-chain alcohol dehydrogenases, catalytic domain"/>
    <property type="match status" value="1"/>
</dbReference>
<keyword evidence="1" id="KW-0521">NADP</keyword>
<keyword evidence="2" id="KW-0560">Oxidoreductase</keyword>
<feature type="domain" description="Alcohol dehydrogenase-like C-terminal" evidence="3">
    <location>
        <begin position="104"/>
        <end position="197"/>
    </location>
</feature>
<dbReference type="PANTHER" id="PTHR48106">
    <property type="entry name" value="QUINONE OXIDOREDUCTASE PIG3-RELATED"/>
    <property type="match status" value="1"/>
</dbReference>
<proteinExistence type="predicted"/>
<dbReference type="Pfam" id="PF00107">
    <property type="entry name" value="ADH_zinc_N"/>
    <property type="match status" value="1"/>
</dbReference>
<dbReference type="Gene3D" id="3.40.50.720">
    <property type="entry name" value="NAD(P)-binding Rossmann-like Domain"/>
    <property type="match status" value="2"/>
</dbReference>
<gene>
    <name evidence="4" type="ORF">BDW59DRAFT_160536</name>
</gene>
<reference evidence="4 5" key="1">
    <citation type="submission" date="2024-07" db="EMBL/GenBank/DDBJ databases">
        <title>Section-level genome sequencing and comparative genomics of Aspergillus sections Usti and Cavernicolus.</title>
        <authorList>
            <consortium name="Lawrence Berkeley National Laboratory"/>
            <person name="Nybo J.L."/>
            <person name="Vesth T.C."/>
            <person name="Theobald S."/>
            <person name="Frisvad J.C."/>
            <person name="Larsen T.O."/>
            <person name="Kjaerboelling I."/>
            <person name="Rothschild-Mancinelli K."/>
            <person name="Lyhne E.K."/>
            <person name="Kogle M.E."/>
            <person name="Barry K."/>
            <person name="Clum A."/>
            <person name="Na H."/>
            <person name="Ledsgaard L."/>
            <person name="Lin J."/>
            <person name="Lipzen A."/>
            <person name="Kuo A."/>
            <person name="Riley R."/>
            <person name="Mondo S."/>
            <person name="LaButti K."/>
            <person name="Haridas S."/>
            <person name="Pangalinan J."/>
            <person name="Salamov A.A."/>
            <person name="Simmons B.A."/>
            <person name="Magnuson J.K."/>
            <person name="Chen J."/>
            <person name="Drula E."/>
            <person name="Henrissat B."/>
            <person name="Wiebenga A."/>
            <person name="Lubbers R.J."/>
            <person name="Gomes A.C."/>
            <person name="Makela M.R."/>
            <person name="Stajich J."/>
            <person name="Grigoriev I.V."/>
            <person name="Mortensen U.H."/>
            <person name="De vries R.P."/>
            <person name="Baker S.E."/>
            <person name="Andersen M.R."/>
        </authorList>
    </citation>
    <scope>NUCLEOTIDE SEQUENCE [LARGE SCALE GENOMIC DNA]</scope>
    <source>
        <strain evidence="4 5">CBS 600.67</strain>
    </source>
</reference>
<evidence type="ECO:0000313" key="5">
    <source>
        <dbReference type="Proteomes" id="UP001610335"/>
    </source>
</evidence>
<dbReference type="SUPFAM" id="SSF50129">
    <property type="entry name" value="GroES-like"/>
    <property type="match status" value="1"/>
</dbReference>
<dbReference type="InterPro" id="IPR011032">
    <property type="entry name" value="GroES-like_sf"/>
</dbReference>
<accession>A0ABR4IGV1</accession>
<evidence type="ECO:0000313" key="4">
    <source>
        <dbReference type="EMBL" id="KAL2826957.1"/>
    </source>
</evidence>
<name>A0ABR4IGV1_9EURO</name>